<evidence type="ECO:0000256" key="1">
    <source>
        <dbReference type="SAM" id="MobiDB-lite"/>
    </source>
</evidence>
<dbReference type="InParanoid" id="K5VNW6"/>
<dbReference type="EMBL" id="JH931226">
    <property type="protein sequence ID" value="EKM48279.1"/>
    <property type="molecule type" value="Genomic_DNA"/>
</dbReference>
<dbReference type="RefSeq" id="XP_007403169.1">
    <property type="nucleotide sequence ID" value="XM_007403107.1"/>
</dbReference>
<dbReference type="GeneID" id="18912048"/>
<dbReference type="KEGG" id="pco:PHACADRAFT_203013"/>
<protein>
    <recommendedName>
        <fullName evidence="4">F-box domain-containing protein</fullName>
    </recommendedName>
</protein>
<organism evidence="2 3">
    <name type="scientific">Phanerochaete carnosa (strain HHB-10118-sp)</name>
    <name type="common">White-rot fungus</name>
    <name type="synonym">Peniophora carnosa</name>
    <dbReference type="NCBI Taxonomy" id="650164"/>
    <lineage>
        <taxon>Eukaryota</taxon>
        <taxon>Fungi</taxon>
        <taxon>Dikarya</taxon>
        <taxon>Basidiomycota</taxon>
        <taxon>Agaricomycotina</taxon>
        <taxon>Agaricomycetes</taxon>
        <taxon>Polyporales</taxon>
        <taxon>Phanerochaetaceae</taxon>
        <taxon>Phanerochaete</taxon>
    </lineage>
</organism>
<gene>
    <name evidence="2" type="ORF">PHACADRAFT_203013</name>
</gene>
<evidence type="ECO:0008006" key="4">
    <source>
        <dbReference type="Google" id="ProtNLM"/>
    </source>
</evidence>
<accession>K5VNW6</accession>
<dbReference type="HOGENOM" id="CLU_024266_0_0_1"/>
<reference evidence="2 3" key="1">
    <citation type="journal article" date="2012" name="BMC Genomics">
        <title>Comparative genomics of the white-rot fungi, Phanerochaete carnosa and P. chrysosporium, to elucidate the genetic basis of the distinct wood types they colonize.</title>
        <authorList>
            <person name="Suzuki H."/>
            <person name="MacDonald J."/>
            <person name="Syed K."/>
            <person name="Salamov A."/>
            <person name="Hori C."/>
            <person name="Aerts A."/>
            <person name="Henrissat B."/>
            <person name="Wiebenga A."/>
            <person name="vanKuyk P.A."/>
            <person name="Barry K."/>
            <person name="Lindquist E."/>
            <person name="LaButti K."/>
            <person name="Lapidus A."/>
            <person name="Lucas S."/>
            <person name="Coutinho P."/>
            <person name="Gong Y."/>
            <person name="Samejima M."/>
            <person name="Mahadevan R."/>
            <person name="Abou-Zaid M."/>
            <person name="de Vries R.P."/>
            <person name="Igarashi K."/>
            <person name="Yadav J.S."/>
            <person name="Grigoriev I.V."/>
            <person name="Master E.R."/>
        </authorList>
    </citation>
    <scope>NUCLEOTIDE SEQUENCE [LARGE SCALE GENOMIC DNA]</scope>
    <source>
        <strain evidence="2 3">HHB-10118-sp</strain>
    </source>
</reference>
<dbReference type="OrthoDB" id="2804335at2759"/>
<evidence type="ECO:0000313" key="3">
    <source>
        <dbReference type="Proteomes" id="UP000008370"/>
    </source>
</evidence>
<evidence type="ECO:0000313" key="2">
    <source>
        <dbReference type="EMBL" id="EKM48279.1"/>
    </source>
</evidence>
<feature type="compositionally biased region" description="Polar residues" evidence="1">
    <location>
        <begin position="439"/>
        <end position="449"/>
    </location>
</feature>
<keyword evidence="3" id="KW-1185">Reference proteome</keyword>
<sequence>MSRATGADLPPEVLSYILQCVPPRYLGLDLDERRKLKRGLAGPALVCKCWSEVIRPWLFREFELRSAEDVRFLKNIVSSPGFAASCLSESIKWIYIRQEATGAKPWLHHVHGLSTRLQGTKFRCVAKNRAGDAASAAGRWAPFESIPTVTPSYVRLSDLTLHDVVFTSKTELVRLVDNFPTLENCYCERLTFLDPLPPARPRRLRRRSPPTRHNFRYIVDPARRMGLDDRTWDTALQGLLALAPNRPGLTVVGGDVTDAVRIHCYSLSPGQPARRGIIAEVRFCRSSAGQDAGPTLAHIESIDLELRLGDVGVADTLPWDGLRAVVDSPHMRRLCIKYNGPGNECFEGAKKVLCSVLRRSQLTWALESGKLQFERNYRPENSVTREDILSVPTKHTIDGTTITLDIAEQAEWLLRPVHARSGYEANGSREHYLRELVTNRPSGPSTDAASGTAPPTADGAQDTAVEQTWEAAEGDGPVGEQGEETGDVGDEESI</sequence>
<dbReference type="Proteomes" id="UP000008370">
    <property type="component" value="Unassembled WGS sequence"/>
</dbReference>
<feature type="region of interest" description="Disordered" evidence="1">
    <location>
        <begin position="438"/>
        <end position="494"/>
    </location>
</feature>
<proteinExistence type="predicted"/>
<name>K5VNW6_PHACS</name>
<dbReference type="AlphaFoldDB" id="K5VNW6"/>
<feature type="compositionally biased region" description="Acidic residues" evidence="1">
    <location>
        <begin position="481"/>
        <end position="494"/>
    </location>
</feature>